<evidence type="ECO:0000256" key="3">
    <source>
        <dbReference type="ARBA" id="ARBA00022741"/>
    </source>
</evidence>
<dbReference type="Proteomes" id="UP000317371">
    <property type="component" value="Unassembled WGS sequence"/>
</dbReference>
<dbReference type="AlphaFoldDB" id="A0A540VCY5"/>
<protein>
    <recommendedName>
        <fullName evidence="7">Spermidine/putrescine import ATP-binding protein PotA</fullName>
        <ecNumber evidence="7">7.6.2.11</ecNumber>
    </recommendedName>
</protein>
<proteinExistence type="inferred from homology"/>
<keyword evidence="1 7" id="KW-0813">Transport</keyword>
<feature type="domain" description="ABC transporter" evidence="8">
    <location>
        <begin position="4"/>
        <end position="234"/>
    </location>
</feature>
<keyword evidence="3 7" id="KW-0547">Nucleotide-binding</keyword>
<dbReference type="PANTHER" id="PTHR42781">
    <property type="entry name" value="SPERMIDINE/PUTRESCINE IMPORT ATP-BINDING PROTEIN POTA"/>
    <property type="match status" value="1"/>
</dbReference>
<evidence type="ECO:0000256" key="1">
    <source>
        <dbReference type="ARBA" id="ARBA00022448"/>
    </source>
</evidence>
<dbReference type="InterPro" id="IPR003593">
    <property type="entry name" value="AAA+_ATPase"/>
</dbReference>
<dbReference type="SUPFAM" id="SSF50331">
    <property type="entry name" value="MOP-like"/>
    <property type="match status" value="1"/>
</dbReference>
<keyword evidence="2 7" id="KW-1003">Cell membrane</keyword>
<sequence>MSDVRLEHVTFRYGDVMAADDVTLHVREGEFFALLGPSGSGKTTILRLVAGFLQPQSGAITIGGRPVAGIPPYERHIGFVFQHYALFPHMTVAENVAFGLESRGVPRAEIRRRVSEVLDLVQLTGLDGRRPAQLSGGQQQRVALARAIVTQPQVLLLDEPLAALDKKLRTQMQVELRQLQQRLGITTLFVTHDQEEALTLADRIAVMNQGRIAQEGPPRQVYERPRTLFVCDFLGEANILPGTVQAVTGDALTVGLAGGGQIQARGEQVAGRAWQPGASIICAVRPENVRLAVEAPATPFALEGAVEHIAYNGPSVNYHLRRAGGDEFVVFAQNGLLPEPPALGQRVYVTWDPAHTLVLEG</sequence>
<dbReference type="GO" id="GO:0015417">
    <property type="term" value="F:ABC-type polyamine transporter activity"/>
    <property type="evidence" value="ECO:0007669"/>
    <property type="project" value="UniProtKB-EC"/>
</dbReference>
<evidence type="ECO:0000256" key="6">
    <source>
        <dbReference type="ARBA" id="ARBA00023136"/>
    </source>
</evidence>
<comment type="caution">
    <text evidence="9">The sequence shown here is derived from an EMBL/GenBank/DDBJ whole genome shotgun (WGS) entry which is preliminary data.</text>
</comment>
<dbReference type="InterPro" id="IPR008995">
    <property type="entry name" value="Mo/tungstate-bd_C_term_dom"/>
</dbReference>
<dbReference type="SUPFAM" id="SSF52540">
    <property type="entry name" value="P-loop containing nucleoside triphosphate hydrolases"/>
    <property type="match status" value="1"/>
</dbReference>
<dbReference type="Pfam" id="PF08402">
    <property type="entry name" value="TOBE_2"/>
    <property type="match status" value="1"/>
</dbReference>
<evidence type="ECO:0000313" key="10">
    <source>
        <dbReference type="Proteomes" id="UP000317371"/>
    </source>
</evidence>
<dbReference type="InterPro" id="IPR017871">
    <property type="entry name" value="ABC_transporter-like_CS"/>
</dbReference>
<dbReference type="InterPro" id="IPR012340">
    <property type="entry name" value="NA-bd_OB-fold"/>
</dbReference>
<comment type="function">
    <text evidence="7">Part of the ABC transporter complex PotABCD involved in spermidine/putrescine import. Responsible for energy coupling to the transport system.</text>
</comment>
<evidence type="ECO:0000259" key="8">
    <source>
        <dbReference type="PROSITE" id="PS50893"/>
    </source>
</evidence>
<evidence type="ECO:0000256" key="2">
    <source>
        <dbReference type="ARBA" id="ARBA00022475"/>
    </source>
</evidence>
<dbReference type="PROSITE" id="PS00211">
    <property type="entry name" value="ABC_TRANSPORTER_1"/>
    <property type="match status" value="1"/>
</dbReference>
<dbReference type="NCBIfam" id="TIGR01187">
    <property type="entry name" value="potA"/>
    <property type="match status" value="1"/>
</dbReference>
<dbReference type="SMART" id="SM00382">
    <property type="entry name" value="AAA"/>
    <property type="match status" value="1"/>
</dbReference>
<accession>A0A540VCY5</accession>
<keyword evidence="6 7" id="KW-0472">Membrane</keyword>
<dbReference type="GO" id="GO:0016887">
    <property type="term" value="F:ATP hydrolysis activity"/>
    <property type="evidence" value="ECO:0007669"/>
    <property type="project" value="InterPro"/>
</dbReference>
<dbReference type="InterPro" id="IPR005893">
    <property type="entry name" value="PotA-like"/>
</dbReference>
<dbReference type="Pfam" id="PF00005">
    <property type="entry name" value="ABC_tran"/>
    <property type="match status" value="1"/>
</dbReference>
<dbReference type="GO" id="GO:0015697">
    <property type="term" value="P:quaternary ammonium group transport"/>
    <property type="evidence" value="ECO:0007669"/>
    <property type="project" value="UniProtKB-ARBA"/>
</dbReference>
<dbReference type="PANTHER" id="PTHR42781:SF4">
    <property type="entry name" value="SPERMIDINE_PUTRESCINE IMPORT ATP-BINDING PROTEIN POTA"/>
    <property type="match status" value="1"/>
</dbReference>
<comment type="catalytic activity">
    <reaction evidence="7">
        <text>ATP + H2O + polyamine-[polyamine-binding protein]Side 1 = ADP + phosphate + polyamineSide 2 + [polyamine-binding protein]Side 1.</text>
        <dbReference type="EC" id="7.6.2.11"/>
    </reaction>
</comment>
<comment type="similarity">
    <text evidence="7">Belongs to the ABC transporter superfamily. Spermidine/putrescine importer (TC 3.A.1.11.1) family.</text>
</comment>
<dbReference type="InterPro" id="IPR013611">
    <property type="entry name" value="Transp-assoc_OB_typ2"/>
</dbReference>
<dbReference type="PROSITE" id="PS50893">
    <property type="entry name" value="ABC_TRANSPORTER_2"/>
    <property type="match status" value="1"/>
</dbReference>
<keyword evidence="5 7" id="KW-1278">Translocase</keyword>
<dbReference type="InParanoid" id="A0A540VCY5"/>
<dbReference type="EC" id="7.6.2.11" evidence="7"/>
<dbReference type="InterPro" id="IPR027417">
    <property type="entry name" value="P-loop_NTPase"/>
</dbReference>
<dbReference type="InterPro" id="IPR050093">
    <property type="entry name" value="ABC_SmlMolc_Importer"/>
</dbReference>
<dbReference type="EMBL" id="VIGC01000022">
    <property type="protein sequence ID" value="TQE94552.1"/>
    <property type="molecule type" value="Genomic_DNA"/>
</dbReference>
<keyword evidence="4 7" id="KW-0067">ATP-binding</keyword>
<organism evidence="9 10">
    <name type="scientific">Litorilinea aerophila</name>
    <dbReference type="NCBI Taxonomy" id="1204385"/>
    <lineage>
        <taxon>Bacteria</taxon>
        <taxon>Bacillati</taxon>
        <taxon>Chloroflexota</taxon>
        <taxon>Caldilineae</taxon>
        <taxon>Caldilineales</taxon>
        <taxon>Caldilineaceae</taxon>
        <taxon>Litorilinea</taxon>
    </lineage>
</organism>
<dbReference type="OrthoDB" id="9778160at2"/>
<evidence type="ECO:0000256" key="7">
    <source>
        <dbReference type="RuleBase" id="RU364083"/>
    </source>
</evidence>
<dbReference type="Gene3D" id="2.40.50.140">
    <property type="entry name" value="Nucleic acid-binding proteins"/>
    <property type="match status" value="1"/>
</dbReference>
<dbReference type="Gene3D" id="2.40.50.100">
    <property type="match status" value="1"/>
</dbReference>
<gene>
    <name evidence="7" type="primary">potA</name>
    <name evidence="9" type="ORF">FKZ61_15820</name>
</gene>
<reference evidence="9 10" key="1">
    <citation type="submission" date="2019-06" db="EMBL/GenBank/DDBJ databases">
        <title>Genome sequence of Litorilinea aerophila BAA-2444.</title>
        <authorList>
            <person name="Maclea K.S."/>
            <person name="Maurais E.G."/>
            <person name="Iannazzi L.C."/>
        </authorList>
    </citation>
    <scope>NUCLEOTIDE SEQUENCE [LARGE SCALE GENOMIC DNA]</scope>
    <source>
        <strain evidence="9 10">ATCC BAA-2444</strain>
    </source>
</reference>
<dbReference type="InterPro" id="IPR003439">
    <property type="entry name" value="ABC_transporter-like_ATP-bd"/>
</dbReference>
<comment type="subunit">
    <text evidence="7">The complex is composed of two ATP-binding proteins (PotA), two transmembrane proteins (PotB and PotC) and a solute-binding protein (PotD).</text>
</comment>
<keyword evidence="10" id="KW-1185">Reference proteome</keyword>
<dbReference type="RefSeq" id="WP_141611123.1">
    <property type="nucleotide sequence ID" value="NZ_VIGC02000022.1"/>
</dbReference>
<evidence type="ECO:0000313" key="9">
    <source>
        <dbReference type="EMBL" id="TQE94552.1"/>
    </source>
</evidence>
<dbReference type="GO" id="GO:0005524">
    <property type="term" value="F:ATP binding"/>
    <property type="evidence" value="ECO:0007669"/>
    <property type="project" value="UniProtKB-KW"/>
</dbReference>
<dbReference type="FunFam" id="3.40.50.300:FF:000425">
    <property type="entry name" value="Probable ABC transporter, ATP-binding subunit"/>
    <property type="match status" value="1"/>
</dbReference>
<evidence type="ECO:0000256" key="5">
    <source>
        <dbReference type="ARBA" id="ARBA00022967"/>
    </source>
</evidence>
<dbReference type="Gene3D" id="3.40.50.300">
    <property type="entry name" value="P-loop containing nucleotide triphosphate hydrolases"/>
    <property type="match status" value="1"/>
</dbReference>
<dbReference type="GO" id="GO:0043190">
    <property type="term" value="C:ATP-binding cassette (ABC) transporter complex"/>
    <property type="evidence" value="ECO:0007669"/>
    <property type="project" value="InterPro"/>
</dbReference>
<name>A0A540VCY5_9CHLR</name>
<evidence type="ECO:0000256" key="4">
    <source>
        <dbReference type="ARBA" id="ARBA00022840"/>
    </source>
</evidence>